<proteinExistence type="predicted"/>
<organism evidence="2 3">
    <name type="scientific">Streptosporangium sandarakinum</name>
    <dbReference type="NCBI Taxonomy" id="1260955"/>
    <lineage>
        <taxon>Bacteria</taxon>
        <taxon>Bacillati</taxon>
        <taxon>Actinomycetota</taxon>
        <taxon>Actinomycetes</taxon>
        <taxon>Streptosporangiales</taxon>
        <taxon>Streptosporangiaceae</taxon>
        <taxon>Streptosporangium</taxon>
    </lineage>
</organism>
<feature type="compositionally biased region" description="Acidic residues" evidence="1">
    <location>
        <begin position="13"/>
        <end position="37"/>
    </location>
</feature>
<evidence type="ECO:0000313" key="2">
    <source>
        <dbReference type="EMBL" id="NYF42607.1"/>
    </source>
</evidence>
<name>A0A852UY70_9ACTN</name>
<evidence type="ECO:0000313" key="3">
    <source>
        <dbReference type="Proteomes" id="UP000576393"/>
    </source>
</evidence>
<feature type="compositionally biased region" description="Basic and acidic residues" evidence="1">
    <location>
        <begin position="39"/>
        <end position="49"/>
    </location>
</feature>
<reference evidence="2 3" key="1">
    <citation type="submission" date="2020-07" db="EMBL/GenBank/DDBJ databases">
        <title>Sequencing the genomes of 1000 actinobacteria strains.</title>
        <authorList>
            <person name="Klenk H.-P."/>
        </authorList>
    </citation>
    <scope>NUCLEOTIDE SEQUENCE [LARGE SCALE GENOMIC DNA]</scope>
    <source>
        <strain evidence="2 3">DSM 45763</strain>
    </source>
</reference>
<dbReference type="Proteomes" id="UP000576393">
    <property type="component" value="Unassembled WGS sequence"/>
</dbReference>
<gene>
    <name evidence="2" type="ORF">HDA43_004808</name>
</gene>
<dbReference type="RefSeq" id="WP_218912387.1">
    <property type="nucleotide sequence ID" value="NZ_CP192034.1"/>
</dbReference>
<accession>A0A852UY70</accession>
<protein>
    <recommendedName>
        <fullName evidence="4">DUF5709 domain-containing protein</fullName>
    </recommendedName>
</protein>
<dbReference type="EMBL" id="JACCCO010000002">
    <property type="protein sequence ID" value="NYF42607.1"/>
    <property type="molecule type" value="Genomic_DNA"/>
</dbReference>
<evidence type="ECO:0008006" key="4">
    <source>
        <dbReference type="Google" id="ProtNLM"/>
    </source>
</evidence>
<evidence type="ECO:0000256" key="1">
    <source>
        <dbReference type="SAM" id="MobiDB-lite"/>
    </source>
</evidence>
<comment type="caution">
    <text evidence="2">The sequence shown here is derived from an EMBL/GenBank/DDBJ whole genome shotgun (WGS) entry which is preliminary data.</text>
</comment>
<feature type="region of interest" description="Disordered" evidence="1">
    <location>
        <begin position="1"/>
        <end position="106"/>
    </location>
</feature>
<dbReference type="AlphaFoldDB" id="A0A852UY70"/>
<keyword evidence="3" id="KW-1185">Reference proteome</keyword>
<sequence>MAEMNVQGHGPADLDDETLTDLPEEEEIGIETTDADAAEQARPERDDTPGRVSGASPETPEADAVEQTRPVLEDGPDWPDHIPFDADPADATEQTRVVELDEDDYR</sequence>